<dbReference type="InterPro" id="IPR043519">
    <property type="entry name" value="NT_sf"/>
</dbReference>
<evidence type="ECO:0000313" key="1">
    <source>
        <dbReference type="EMBL" id="MDO1583041.1"/>
    </source>
</evidence>
<reference evidence="1" key="1">
    <citation type="journal article" date="2015" name="Int. J. Syst. Evol. Microbiol.">
        <title>Rhizobium oryzicola sp. nov., potential plant-growth-promoting endophytic bacteria isolated from rice roots.</title>
        <authorList>
            <person name="Zhang X.X."/>
            <person name="Gao J.S."/>
            <person name="Cao Y.H."/>
            <person name="Sheirdil R.A."/>
            <person name="Wang X.C."/>
            <person name="Zhang L."/>
        </authorList>
    </citation>
    <scope>NUCLEOTIDE SEQUENCE</scope>
    <source>
        <strain evidence="1">05753</strain>
    </source>
</reference>
<accession>A0ABT8SYJ1</accession>
<dbReference type="Proteomes" id="UP001169006">
    <property type="component" value="Unassembled WGS sequence"/>
</dbReference>
<name>A0ABT8SYJ1_9HYPH</name>
<comment type="caution">
    <text evidence="1">The sequence shown here is derived from an EMBL/GenBank/DDBJ whole genome shotgun (WGS) entry which is preliminary data.</text>
</comment>
<keyword evidence="2" id="KW-1185">Reference proteome</keyword>
<sequence>MEIPVDDDLFRQSLENVARLLNEQEVPWLVFGGAAMVLYGLEKGPVADIDVIISATAAARLSEAFSWHNHADGRSARFRSDYLLRPNLGPVPVELLGGFCISTASGWAEISVGETRAHRVGSEVVFLPTPQGLAALFRLCGREKDHRRAGLIESAVL</sequence>
<dbReference type="Gene3D" id="3.30.460.40">
    <property type="match status" value="1"/>
</dbReference>
<reference evidence="1" key="2">
    <citation type="submission" date="2023-07" db="EMBL/GenBank/DDBJ databases">
        <authorList>
            <person name="Sun H."/>
        </authorList>
    </citation>
    <scope>NUCLEOTIDE SEQUENCE</scope>
    <source>
        <strain evidence="1">05753</strain>
    </source>
</reference>
<protein>
    <recommendedName>
        <fullName evidence="3">Nucleotidyltransferase family protein</fullName>
    </recommendedName>
</protein>
<evidence type="ECO:0008006" key="3">
    <source>
        <dbReference type="Google" id="ProtNLM"/>
    </source>
</evidence>
<dbReference type="EMBL" id="JAUKWQ010000003">
    <property type="protein sequence ID" value="MDO1583041.1"/>
    <property type="molecule type" value="Genomic_DNA"/>
</dbReference>
<evidence type="ECO:0000313" key="2">
    <source>
        <dbReference type="Proteomes" id="UP001169006"/>
    </source>
</evidence>
<dbReference type="RefSeq" id="WP_302077196.1">
    <property type="nucleotide sequence ID" value="NZ_JAUKWQ010000003.1"/>
</dbReference>
<organism evidence="1 2">
    <name type="scientific">Rhizobium oryzicola</name>
    <dbReference type="NCBI Taxonomy" id="1232668"/>
    <lineage>
        <taxon>Bacteria</taxon>
        <taxon>Pseudomonadati</taxon>
        <taxon>Pseudomonadota</taxon>
        <taxon>Alphaproteobacteria</taxon>
        <taxon>Hyphomicrobiales</taxon>
        <taxon>Rhizobiaceae</taxon>
        <taxon>Rhizobium/Agrobacterium group</taxon>
        <taxon>Rhizobium</taxon>
    </lineage>
</organism>
<gene>
    <name evidence="1" type="ORF">Q2T52_13195</name>
</gene>
<dbReference type="SUPFAM" id="SSF81301">
    <property type="entry name" value="Nucleotidyltransferase"/>
    <property type="match status" value="1"/>
</dbReference>
<proteinExistence type="predicted"/>